<reference evidence="2 3" key="1">
    <citation type="journal article" date="2016" name="Nat. Commun.">
        <title>Thousands of microbial genomes shed light on interconnected biogeochemical processes in an aquifer system.</title>
        <authorList>
            <person name="Anantharaman K."/>
            <person name="Brown C.T."/>
            <person name="Hug L.A."/>
            <person name="Sharon I."/>
            <person name="Castelle C.J."/>
            <person name="Probst A.J."/>
            <person name="Thomas B.C."/>
            <person name="Singh A."/>
            <person name="Wilkins M.J."/>
            <person name="Karaoz U."/>
            <person name="Brodie E.L."/>
            <person name="Williams K.H."/>
            <person name="Hubbard S.S."/>
            <person name="Banfield J.F."/>
        </authorList>
    </citation>
    <scope>NUCLEOTIDE SEQUENCE [LARGE SCALE GENOMIC DNA]</scope>
</reference>
<gene>
    <name evidence="2" type="ORF">A2799_04025</name>
</gene>
<dbReference type="Gene3D" id="2.60.40.10">
    <property type="entry name" value="Immunoglobulins"/>
    <property type="match status" value="2"/>
</dbReference>
<keyword evidence="1" id="KW-0812">Transmembrane</keyword>
<proteinExistence type="predicted"/>
<dbReference type="EMBL" id="MFZH01000043">
    <property type="protein sequence ID" value="OGK17545.1"/>
    <property type="molecule type" value="Genomic_DNA"/>
</dbReference>
<dbReference type="InterPro" id="IPR013783">
    <property type="entry name" value="Ig-like_fold"/>
</dbReference>
<name>A0A1F7GFA2_9BACT</name>
<dbReference type="AlphaFoldDB" id="A0A1F7GFA2"/>
<dbReference type="Pfam" id="PF09136">
    <property type="entry name" value="Glucodextran_B"/>
    <property type="match status" value="1"/>
</dbReference>
<evidence type="ECO:0000256" key="1">
    <source>
        <dbReference type="SAM" id="Phobius"/>
    </source>
</evidence>
<evidence type="ECO:0000313" key="3">
    <source>
        <dbReference type="Proteomes" id="UP000176850"/>
    </source>
</evidence>
<comment type="caution">
    <text evidence="2">The sequence shown here is derived from an EMBL/GenBank/DDBJ whole genome shotgun (WGS) entry which is preliminary data.</text>
</comment>
<feature type="transmembrane region" description="Helical" evidence="1">
    <location>
        <begin position="16"/>
        <end position="39"/>
    </location>
</feature>
<keyword evidence="1" id="KW-1133">Transmembrane helix</keyword>
<dbReference type="Proteomes" id="UP000176850">
    <property type="component" value="Unassembled WGS sequence"/>
</dbReference>
<protein>
    <submittedName>
        <fullName evidence="2">Uncharacterized protein</fullName>
    </submittedName>
</protein>
<keyword evidence="1" id="KW-0472">Membrane</keyword>
<evidence type="ECO:0000313" key="2">
    <source>
        <dbReference type="EMBL" id="OGK17545.1"/>
    </source>
</evidence>
<sequence>MIEYRNSRSKKQRQNIILLSIFAVLLIIFLFTFGFNLLINTTLFIANLTNNSNKSQVNKNDEFVLAPELFSLSDATSSAQLVINGTAQKNSKLSFYVNGQKQKEIIIDADTFEDELTLQKGQNEIYVQMDIAKDTISKKSDTYHIVYLDQKPRLELAFPSDGFRTNKSDITVSGSTDSGVSIRVNGSPVTLSSDSKFNQTLQLSDGENKIVITATDQAGNTETKELTITLERD</sequence>
<accession>A0A1F7GFA2</accession>
<organism evidence="2 3">
    <name type="scientific">Candidatus Roizmanbacteria bacterium RIFCSPHIGHO2_01_FULL_39_24</name>
    <dbReference type="NCBI Taxonomy" id="1802032"/>
    <lineage>
        <taxon>Bacteria</taxon>
        <taxon>Candidatus Roizmaniibacteriota</taxon>
    </lineage>
</organism>